<dbReference type="EMBL" id="MW619688">
    <property type="protein sequence ID" value="UPL65834.1"/>
    <property type="molecule type" value="Genomic_DNA"/>
</dbReference>
<keyword evidence="2" id="KW-0496">Mitochondrion</keyword>
<keyword evidence="1" id="KW-0472">Membrane</keyword>
<evidence type="ECO:0000256" key="1">
    <source>
        <dbReference type="SAM" id="Phobius"/>
    </source>
</evidence>
<accession>A0A8T9ZYG5</accession>
<organism evidence="2">
    <name type="scientific">Haedus sp</name>
    <dbReference type="NCBI Taxonomy" id="2931292"/>
    <lineage>
        <taxon>Eukaryota</taxon>
        <taxon>Metazoa</taxon>
        <taxon>Ecdysozoa</taxon>
        <taxon>Arthropoda</taxon>
        <taxon>Hexapoda</taxon>
        <taxon>Insecta</taxon>
        <taxon>Pterygota</taxon>
        <taxon>Neoptera</taxon>
        <taxon>Paraneoptera</taxon>
        <taxon>Hemiptera</taxon>
        <taxon>Heteroptera</taxon>
        <taxon>Panheteroptera</taxon>
        <taxon>Cimicomorpha</taxon>
        <taxon>Tingidae</taxon>
        <taxon>Haedus</taxon>
    </lineage>
</organism>
<evidence type="ECO:0000313" key="2">
    <source>
        <dbReference type="EMBL" id="UPL65834.1"/>
    </source>
</evidence>
<keyword evidence="1" id="KW-0812">Transmembrane</keyword>
<proteinExistence type="predicted"/>
<dbReference type="AlphaFoldDB" id="A0A8T9ZYG5"/>
<keyword evidence="1" id="KW-1133">Transmembrane helix</keyword>
<reference evidence="2" key="1">
    <citation type="journal article" date="2022" name="Cladistics">
        <title>Diversification of the phytophagous lineages of true bugs (Insecta: Hemiptera: Heteroptera) shortly after that of the flowering plants.</title>
        <authorList>
            <person name="Ye F."/>
            <person name="Kment P."/>
            <person name="Redei D."/>
            <person name="Luo J.Y."/>
            <person name="Wang Y.H."/>
            <person name="Kuechler S.M."/>
            <person name="Zhang W.W."/>
            <person name="Chen P.P."/>
            <person name="Wu H.Y."/>
            <person name="Wu Y.Z."/>
            <person name="Sun X.Y."/>
            <person name="Ding L."/>
            <person name="Wang Y.R."/>
            <person name="Xie Q."/>
        </authorList>
    </citation>
    <scope>NUCLEOTIDE SEQUENCE</scope>
</reference>
<name>A0A8T9ZYG5_9HEMI</name>
<feature type="transmembrane region" description="Helical" evidence="1">
    <location>
        <begin position="12"/>
        <end position="30"/>
    </location>
</feature>
<protein>
    <submittedName>
        <fullName evidence="2">ATPase subunit 8</fullName>
    </submittedName>
</protein>
<geneLocation type="mitochondrion" evidence="2"/>
<sequence length="52" mass="6525">MPQMSPLWWLPLMLWLTSILVFMMIMIYFIKENKMMPSTNKINMQKKMNWKW</sequence>